<evidence type="ECO:0000313" key="3">
    <source>
        <dbReference type="Proteomes" id="UP000299102"/>
    </source>
</evidence>
<feature type="region of interest" description="Disordered" evidence="1">
    <location>
        <begin position="286"/>
        <end position="312"/>
    </location>
</feature>
<feature type="compositionally biased region" description="Basic and acidic residues" evidence="1">
    <location>
        <begin position="286"/>
        <end position="300"/>
    </location>
</feature>
<evidence type="ECO:0000313" key="2">
    <source>
        <dbReference type="EMBL" id="GBP67800.1"/>
    </source>
</evidence>
<proteinExistence type="predicted"/>
<organism evidence="2 3">
    <name type="scientific">Eumeta variegata</name>
    <name type="common">Bagworm moth</name>
    <name type="synonym">Eumeta japonica</name>
    <dbReference type="NCBI Taxonomy" id="151549"/>
    <lineage>
        <taxon>Eukaryota</taxon>
        <taxon>Metazoa</taxon>
        <taxon>Ecdysozoa</taxon>
        <taxon>Arthropoda</taxon>
        <taxon>Hexapoda</taxon>
        <taxon>Insecta</taxon>
        <taxon>Pterygota</taxon>
        <taxon>Neoptera</taxon>
        <taxon>Endopterygota</taxon>
        <taxon>Lepidoptera</taxon>
        <taxon>Glossata</taxon>
        <taxon>Ditrysia</taxon>
        <taxon>Tineoidea</taxon>
        <taxon>Psychidae</taxon>
        <taxon>Oiketicinae</taxon>
        <taxon>Eumeta</taxon>
    </lineage>
</organism>
<name>A0A4C1XXB2_EUMVA</name>
<dbReference type="AlphaFoldDB" id="A0A4C1XXB2"/>
<accession>A0A4C1XXB2</accession>
<reference evidence="2 3" key="1">
    <citation type="journal article" date="2019" name="Commun. Biol.">
        <title>The bagworm genome reveals a unique fibroin gene that provides high tensile strength.</title>
        <authorList>
            <person name="Kono N."/>
            <person name="Nakamura H."/>
            <person name="Ohtoshi R."/>
            <person name="Tomita M."/>
            <person name="Numata K."/>
            <person name="Arakawa K."/>
        </authorList>
    </citation>
    <scope>NUCLEOTIDE SEQUENCE [LARGE SCALE GENOMIC DNA]</scope>
</reference>
<gene>
    <name evidence="2" type="ORF">EVAR_53796_1</name>
</gene>
<dbReference type="EMBL" id="BGZK01000992">
    <property type="protein sequence ID" value="GBP67800.1"/>
    <property type="molecule type" value="Genomic_DNA"/>
</dbReference>
<comment type="caution">
    <text evidence="2">The sequence shown here is derived from an EMBL/GenBank/DDBJ whole genome shotgun (WGS) entry which is preliminary data.</text>
</comment>
<sequence>MSHRTERGPPNALRLSPLNYDRSERQSPNIDRGVHHRTLRFLCSPLTRENKKSVLSHCDHRLFFYFDIFFCVGFVRSGIVSGVGIERDTGRKIEGQDRDRSGITQFYSHVFGSRKLAVIARIMQAGACPTLPLFTPSVALLIPRAYLTASPTVQVVRLAGKCFRISLLFQWNTGVLTRDVSDLASYVIMQQAVHSLSSLLRNCVVSLSLSPPCSILSHGLLERGRRPVILILVGTQQCQRTIFGIYNLGCRVSAKVKNHASIKTRGLKCIENSTTFARRGFISINEHRPDPRGIRREGRGTRSGPTPRRTVTAIAPGGCAEHAV</sequence>
<feature type="region of interest" description="Disordered" evidence="1">
    <location>
        <begin position="1"/>
        <end position="29"/>
    </location>
</feature>
<evidence type="ECO:0000256" key="1">
    <source>
        <dbReference type="SAM" id="MobiDB-lite"/>
    </source>
</evidence>
<keyword evidence="3" id="KW-1185">Reference proteome</keyword>
<protein>
    <submittedName>
        <fullName evidence="2">Uncharacterized protein</fullName>
    </submittedName>
</protein>
<dbReference type="Proteomes" id="UP000299102">
    <property type="component" value="Unassembled WGS sequence"/>
</dbReference>